<reference evidence="1" key="1">
    <citation type="submission" date="2021-02" db="EMBL/GenBank/DDBJ databases">
        <title>Natronogracilivirga saccharolytica gen. nov. sp. nov. a new anaerobic, haloalkiliphilic carbohydrate-fermenting bacterium from soda lake and proposing of Cyclonatronumiaceae fam. nov. in the phylum Balneolaeota.</title>
        <authorList>
            <person name="Zhilina T.N."/>
            <person name="Sorokin D.Y."/>
            <person name="Zavarzina D.G."/>
            <person name="Toshchakov S.V."/>
            <person name="Kublanov I.V."/>
        </authorList>
    </citation>
    <scope>NUCLEOTIDE SEQUENCE</scope>
    <source>
        <strain evidence="1">Z-1702</strain>
    </source>
</reference>
<dbReference type="EMBL" id="JAFIDN010000005">
    <property type="protein sequence ID" value="MBP3192721.1"/>
    <property type="molecule type" value="Genomic_DNA"/>
</dbReference>
<protein>
    <recommendedName>
        <fullName evidence="3">Transposase</fullName>
    </recommendedName>
</protein>
<sequence>MGTELIKHFLPSQLVEHFDVEKIEQKPIPKTQRFEMRIYLSEKNILPEGCKADEWESKGFTDPKTVQDFPIRGKMVYLVLKCRRWRHKTDKDRIIRNDFSFLAEGAKMTRDLSAFLKDTGRGA</sequence>
<evidence type="ECO:0000313" key="1">
    <source>
        <dbReference type="EMBL" id="MBP3192721.1"/>
    </source>
</evidence>
<evidence type="ECO:0000313" key="2">
    <source>
        <dbReference type="Proteomes" id="UP000673975"/>
    </source>
</evidence>
<organism evidence="1 2">
    <name type="scientific">Natronogracilivirga saccharolytica</name>
    <dbReference type="NCBI Taxonomy" id="2812953"/>
    <lineage>
        <taxon>Bacteria</taxon>
        <taxon>Pseudomonadati</taxon>
        <taxon>Balneolota</taxon>
        <taxon>Balneolia</taxon>
        <taxon>Balneolales</taxon>
        <taxon>Cyclonatronaceae</taxon>
        <taxon>Natronogracilivirga</taxon>
    </lineage>
</organism>
<proteinExistence type="predicted"/>
<keyword evidence="2" id="KW-1185">Reference proteome</keyword>
<comment type="caution">
    <text evidence="1">The sequence shown here is derived from an EMBL/GenBank/DDBJ whole genome shotgun (WGS) entry which is preliminary data.</text>
</comment>
<dbReference type="Proteomes" id="UP000673975">
    <property type="component" value="Unassembled WGS sequence"/>
</dbReference>
<evidence type="ECO:0008006" key="3">
    <source>
        <dbReference type="Google" id="ProtNLM"/>
    </source>
</evidence>
<gene>
    <name evidence="1" type="ORF">NATSA_08605</name>
</gene>
<dbReference type="RefSeq" id="WP_210511677.1">
    <property type="nucleotide sequence ID" value="NZ_JAFIDN010000005.1"/>
</dbReference>
<name>A0A8J7UVN1_9BACT</name>
<dbReference type="AlphaFoldDB" id="A0A8J7UVN1"/>
<accession>A0A8J7UVN1</accession>